<keyword evidence="10 14" id="KW-0560">Oxidoreductase</keyword>
<dbReference type="GO" id="GO:0005829">
    <property type="term" value="C:cytosol"/>
    <property type="evidence" value="ECO:0007669"/>
    <property type="project" value="TreeGrafter"/>
</dbReference>
<dbReference type="Proteomes" id="UP000054770">
    <property type="component" value="Unassembled WGS sequence"/>
</dbReference>
<dbReference type="RefSeq" id="WP_087647024.1">
    <property type="nucleotide sequence ID" value="NZ_FCON02000065.1"/>
</dbReference>
<dbReference type="InterPro" id="IPR004429">
    <property type="entry name" value="Isopropylmalate_DH"/>
</dbReference>
<dbReference type="OrthoDB" id="5289857at2"/>
<evidence type="ECO:0000256" key="1">
    <source>
        <dbReference type="ARBA" id="ARBA00000624"/>
    </source>
</evidence>
<organism evidence="17 18">
    <name type="scientific">Caballeronia choica</name>
    <dbReference type="NCBI Taxonomy" id="326476"/>
    <lineage>
        <taxon>Bacteria</taxon>
        <taxon>Pseudomonadati</taxon>
        <taxon>Pseudomonadota</taxon>
        <taxon>Betaproteobacteria</taxon>
        <taxon>Burkholderiales</taxon>
        <taxon>Burkholderiaceae</taxon>
        <taxon>Caballeronia</taxon>
    </lineage>
</organism>
<evidence type="ECO:0000256" key="5">
    <source>
        <dbReference type="ARBA" id="ARBA00011738"/>
    </source>
</evidence>
<keyword evidence="7 14" id="KW-0028">Amino-acid biosynthesis</keyword>
<dbReference type="AlphaFoldDB" id="A0A158K6G0"/>
<comment type="cofactor">
    <cofactor evidence="14 15">
        <name>Mg(2+)</name>
        <dbReference type="ChEBI" id="CHEBI:18420"/>
    </cofactor>
    <cofactor evidence="14 15">
        <name>Mn(2+)</name>
        <dbReference type="ChEBI" id="CHEBI:29035"/>
    </cofactor>
    <text evidence="14 15">Binds 1 Mg(2+) or Mn(2+) ion per subunit.</text>
</comment>
<keyword evidence="9 14" id="KW-0460">Magnesium</keyword>
<evidence type="ECO:0000256" key="3">
    <source>
        <dbReference type="ARBA" id="ARBA00004762"/>
    </source>
</evidence>
<dbReference type="GO" id="GO:0003862">
    <property type="term" value="F:3-isopropylmalate dehydrogenase activity"/>
    <property type="evidence" value="ECO:0007669"/>
    <property type="project" value="UniProtKB-UniRule"/>
</dbReference>
<feature type="binding site" evidence="14">
    <location>
        <position position="226"/>
    </location>
    <ligand>
        <name>Mg(2+)</name>
        <dbReference type="ChEBI" id="CHEBI:18420"/>
    </ligand>
</feature>
<dbReference type="UniPathway" id="UPA00048">
    <property type="reaction ID" value="UER00072"/>
</dbReference>
<dbReference type="GO" id="GO:0000287">
    <property type="term" value="F:magnesium ion binding"/>
    <property type="evidence" value="ECO:0007669"/>
    <property type="project" value="InterPro"/>
</dbReference>
<keyword evidence="6 14" id="KW-0432">Leucine biosynthesis</keyword>
<feature type="site" description="Important for catalysis" evidence="14">
    <location>
        <position position="142"/>
    </location>
</feature>
<evidence type="ECO:0000256" key="15">
    <source>
        <dbReference type="RuleBase" id="RU004445"/>
    </source>
</evidence>
<dbReference type="EMBL" id="FCON02000065">
    <property type="protein sequence ID" value="SAL76359.1"/>
    <property type="molecule type" value="Genomic_DNA"/>
</dbReference>
<feature type="domain" description="Isopropylmalate dehydrogenase-like" evidence="16">
    <location>
        <begin position="6"/>
        <end position="360"/>
    </location>
</feature>
<evidence type="ECO:0000256" key="7">
    <source>
        <dbReference type="ARBA" id="ARBA00022605"/>
    </source>
</evidence>
<accession>A0A158K6G0</accession>
<evidence type="ECO:0000259" key="16">
    <source>
        <dbReference type="SMART" id="SM01329"/>
    </source>
</evidence>
<evidence type="ECO:0000313" key="17">
    <source>
        <dbReference type="EMBL" id="SAL76359.1"/>
    </source>
</evidence>
<evidence type="ECO:0000256" key="11">
    <source>
        <dbReference type="ARBA" id="ARBA00023027"/>
    </source>
</evidence>
<feature type="binding site" evidence="14">
    <location>
        <position position="135"/>
    </location>
    <ligand>
        <name>substrate</name>
    </ligand>
</feature>
<dbReference type="InterPro" id="IPR024084">
    <property type="entry name" value="IsoPropMal-DH-like_dom"/>
</dbReference>
<keyword evidence="13 14" id="KW-0100">Branched-chain amino acid biosynthesis</keyword>
<dbReference type="SUPFAM" id="SSF53659">
    <property type="entry name" value="Isocitrate/Isopropylmalate dehydrogenase-like"/>
    <property type="match status" value="1"/>
</dbReference>
<dbReference type="HAMAP" id="MF_01033">
    <property type="entry name" value="LeuB_type1"/>
    <property type="match status" value="1"/>
</dbReference>
<evidence type="ECO:0000256" key="10">
    <source>
        <dbReference type="ARBA" id="ARBA00023002"/>
    </source>
</evidence>
<comment type="subcellular location">
    <subcellularLocation>
        <location evidence="14">Cytoplasm</location>
    </subcellularLocation>
</comment>
<feature type="site" description="Important for catalysis" evidence="14">
    <location>
        <position position="193"/>
    </location>
</feature>
<dbReference type="Pfam" id="PF00180">
    <property type="entry name" value="Iso_dh"/>
    <property type="match status" value="1"/>
</dbReference>
<dbReference type="NCBIfam" id="TIGR00169">
    <property type="entry name" value="leuB"/>
    <property type="match status" value="1"/>
</dbReference>
<keyword evidence="18" id="KW-1185">Reference proteome</keyword>
<evidence type="ECO:0000256" key="12">
    <source>
        <dbReference type="ARBA" id="ARBA00023211"/>
    </source>
</evidence>
<evidence type="ECO:0000256" key="8">
    <source>
        <dbReference type="ARBA" id="ARBA00022723"/>
    </source>
</evidence>
<proteinExistence type="inferred from homology"/>
<comment type="similarity">
    <text evidence="4 14">Belongs to the isocitrate and isopropylmalate dehydrogenases family. LeuB type 1 subfamily.</text>
</comment>
<evidence type="ECO:0000256" key="9">
    <source>
        <dbReference type="ARBA" id="ARBA00022842"/>
    </source>
</evidence>
<keyword evidence="11 14" id="KW-0520">NAD</keyword>
<comment type="caution">
    <text evidence="17">The sequence shown here is derived from an EMBL/GenBank/DDBJ whole genome shotgun (WGS) entry which is preliminary data.</text>
</comment>
<feature type="binding site" evidence="14">
    <location>
        <position position="250"/>
    </location>
    <ligand>
        <name>Mg(2+)</name>
        <dbReference type="ChEBI" id="CHEBI:18420"/>
    </ligand>
</feature>
<gene>
    <name evidence="14" type="primary">leuB</name>
    <name evidence="17" type="ORF">AWB68_04966</name>
</gene>
<dbReference type="PANTHER" id="PTHR42979">
    <property type="entry name" value="3-ISOPROPYLMALATE DEHYDROGENASE"/>
    <property type="match status" value="1"/>
</dbReference>
<feature type="binding site" evidence="14">
    <location>
        <begin position="289"/>
        <end position="301"/>
    </location>
    <ligand>
        <name>NAD(+)</name>
        <dbReference type="ChEBI" id="CHEBI:57540"/>
    </ligand>
</feature>
<comment type="caution">
    <text evidence="14">Lacks conserved residue(s) required for the propagation of feature annotation.</text>
</comment>
<dbReference type="PROSITE" id="PS00470">
    <property type="entry name" value="IDH_IMDH"/>
    <property type="match status" value="1"/>
</dbReference>
<dbReference type="InterPro" id="IPR019818">
    <property type="entry name" value="IsoCit/isopropylmalate_DH_CS"/>
</dbReference>
<dbReference type="GO" id="GO:0051287">
    <property type="term" value="F:NAD binding"/>
    <property type="evidence" value="ECO:0007669"/>
    <property type="project" value="InterPro"/>
</dbReference>
<comment type="pathway">
    <text evidence="3 14 15">Amino-acid biosynthesis; L-leucine biosynthesis; L-leucine from 3-methyl-2-oxobutanoate: step 3/4.</text>
</comment>
<dbReference type="Gene3D" id="3.40.718.10">
    <property type="entry name" value="Isopropylmalate Dehydrogenase"/>
    <property type="match status" value="1"/>
</dbReference>
<keyword evidence="14" id="KW-0963">Cytoplasm</keyword>
<comment type="cofactor">
    <cofactor evidence="2">
        <name>Mn(2+)</name>
        <dbReference type="ChEBI" id="CHEBI:29035"/>
    </cofactor>
</comment>
<evidence type="ECO:0000256" key="2">
    <source>
        <dbReference type="ARBA" id="ARBA00001936"/>
    </source>
</evidence>
<sequence>MTDKKKVLFLGGDGIGPEVVAEARRIAAWFLEHGLNATLSDGLYGMSQYRIDGRLISVDVLMQCKQADAIIFGATGGAEIEALPADVIESGGLLFLRKELDLFANLRPIKAIDALRDASTLKPNVIKDVDFVFVRELCGGIYFGTPRGIETLPNGQRRGVDTQVYTSGEIRRVARVAFELARSRNKHLCSVEKSNVMESGKLWREEVQRMQAEEFADVELTHMYADNCAMQLVRRPSQFDVILADNLFGDILSDCAAMICGSLGMLPSASLSAPDERGRHNALYEPIHGSAPDIAGKSLANPLATILSFAMALRHSLGAAGDADLLEQAVRKALDDGARTADMAGPDERKLSTVGMGDAVIRALEELSAPSAQ</sequence>
<protein>
    <recommendedName>
        <fullName evidence="14">3-isopropylmalate dehydrogenase</fullName>
        <ecNumber evidence="14">1.1.1.85</ecNumber>
    </recommendedName>
    <alternativeName>
        <fullName evidence="14">3-IPM-DH</fullName>
    </alternativeName>
    <alternativeName>
        <fullName evidence="14">Beta-IPM dehydrogenase</fullName>
        <shortName evidence="14">IMDH</shortName>
    </alternativeName>
</protein>
<dbReference type="EC" id="1.1.1.85" evidence="14"/>
<evidence type="ECO:0000256" key="14">
    <source>
        <dbReference type="HAMAP-Rule" id="MF_01033"/>
    </source>
</evidence>
<evidence type="ECO:0000313" key="18">
    <source>
        <dbReference type="Proteomes" id="UP000054770"/>
    </source>
</evidence>
<dbReference type="GO" id="GO:0009098">
    <property type="term" value="P:L-leucine biosynthetic process"/>
    <property type="evidence" value="ECO:0007669"/>
    <property type="project" value="UniProtKB-UniRule"/>
</dbReference>
<dbReference type="PANTHER" id="PTHR42979:SF1">
    <property type="entry name" value="3-ISOPROPYLMALATE DEHYDROGENASE"/>
    <property type="match status" value="1"/>
</dbReference>
<feature type="binding site" evidence="14">
    <location>
        <position position="107"/>
    </location>
    <ligand>
        <name>substrate</name>
    </ligand>
</feature>
<comment type="function">
    <text evidence="14 15">Catalyzes the oxidation of 3-carboxy-2-hydroxy-4-methylpentanoate (3-isopropylmalate) to 3-carboxy-4-methyl-2-oxopentanoate. The product decarboxylates to 4-methyl-2 oxopentanoate.</text>
</comment>
<dbReference type="FunFam" id="3.40.718.10:FF:000006">
    <property type="entry name" value="3-isopropylmalate dehydrogenase"/>
    <property type="match status" value="1"/>
</dbReference>
<name>A0A158K6G0_9BURK</name>
<evidence type="ECO:0000256" key="13">
    <source>
        <dbReference type="ARBA" id="ARBA00023304"/>
    </source>
</evidence>
<feature type="binding site" evidence="14">
    <location>
        <position position="226"/>
    </location>
    <ligand>
        <name>substrate</name>
    </ligand>
</feature>
<dbReference type="SMART" id="SM01329">
    <property type="entry name" value="Iso_dh"/>
    <property type="match status" value="1"/>
</dbReference>
<keyword evidence="12 14" id="KW-0464">Manganese</keyword>
<feature type="binding site" evidence="14">
    <location>
        <position position="97"/>
    </location>
    <ligand>
        <name>substrate</name>
    </ligand>
</feature>
<comment type="subunit">
    <text evidence="5 14 15">Homodimer.</text>
</comment>
<comment type="catalytic activity">
    <reaction evidence="1 14 15">
        <text>(2R,3S)-3-isopropylmalate + NAD(+) = 4-methyl-2-oxopentanoate + CO2 + NADH</text>
        <dbReference type="Rhea" id="RHEA:32271"/>
        <dbReference type="ChEBI" id="CHEBI:16526"/>
        <dbReference type="ChEBI" id="CHEBI:17865"/>
        <dbReference type="ChEBI" id="CHEBI:35121"/>
        <dbReference type="ChEBI" id="CHEBI:57540"/>
        <dbReference type="ChEBI" id="CHEBI:57945"/>
        <dbReference type="EC" id="1.1.1.85"/>
    </reaction>
</comment>
<feature type="binding site" evidence="14">
    <location>
        <position position="254"/>
    </location>
    <ligand>
        <name>Mg(2+)</name>
        <dbReference type="ChEBI" id="CHEBI:18420"/>
    </ligand>
</feature>
<reference evidence="17" key="1">
    <citation type="submission" date="2016-01" db="EMBL/GenBank/DDBJ databases">
        <authorList>
            <person name="Peeters C."/>
        </authorList>
    </citation>
    <scope>NUCLEOTIDE SEQUENCE [LARGE SCALE GENOMIC DNA]</scope>
    <source>
        <strain evidence="17">LMG 22940</strain>
    </source>
</reference>
<evidence type="ECO:0000256" key="6">
    <source>
        <dbReference type="ARBA" id="ARBA00022430"/>
    </source>
</evidence>
<evidence type="ECO:0000256" key="4">
    <source>
        <dbReference type="ARBA" id="ARBA00008319"/>
    </source>
</evidence>
<keyword evidence="8 14" id="KW-0479">Metal-binding</keyword>